<organism evidence="4 5">
    <name type="scientific">Spirilliplanes yamanashiensis</name>
    <dbReference type="NCBI Taxonomy" id="42233"/>
    <lineage>
        <taxon>Bacteria</taxon>
        <taxon>Bacillati</taxon>
        <taxon>Actinomycetota</taxon>
        <taxon>Actinomycetes</taxon>
        <taxon>Micromonosporales</taxon>
        <taxon>Micromonosporaceae</taxon>
        <taxon>Spirilliplanes</taxon>
    </lineage>
</organism>
<dbReference type="PROSITE" id="PS50977">
    <property type="entry name" value="HTH_TETR_2"/>
    <property type="match status" value="1"/>
</dbReference>
<accession>A0A8J3Y3J3</accession>
<evidence type="ECO:0000313" key="5">
    <source>
        <dbReference type="Proteomes" id="UP000652013"/>
    </source>
</evidence>
<dbReference type="GO" id="GO:0003677">
    <property type="term" value="F:DNA binding"/>
    <property type="evidence" value="ECO:0007669"/>
    <property type="project" value="UniProtKB-UniRule"/>
</dbReference>
<sequence>METNQATGRVDGRTARTERTRAAIVEATLALIREGDLRPTAERIAERAGISLRGLWTKFKDMETLIGAAGERVLQLQIAATEPIPPALPLPRRIDEFCRQRARLLEHVAPSARAAAVKEPFSAQLRHTRRRHLDLVRSQLEDLFGAELDRLGPDRDATVHALTAAATWSAWSVHRDVLGLDPDAAREAMTRTVTALLTR</sequence>
<dbReference type="InterPro" id="IPR009057">
    <property type="entry name" value="Homeodomain-like_sf"/>
</dbReference>
<evidence type="ECO:0000256" key="1">
    <source>
        <dbReference type="ARBA" id="ARBA00023125"/>
    </source>
</evidence>
<dbReference type="SUPFAM" id="SSF46689">
    <property type="entry name" value="Homeodomain-like"/>
    <property type="match status" value="1"/>
</dbReference>
<protein>
    <submittedName>
        <fullName evidence="4">Transcriptional regulator</fullName>
    </submittedName>
</protein>
<feature type="domain" description="HTH tetR-type" evidence="3">
    <location>
        <begin position="18"/>
        <end position="77"/>
    </location>
</feature>
<name>A0A8J3Y3J3_9ACTN</name>
<comment type="caution">
    <text evidence="4">The sequence shown here is derived from an EMBL/GenBank/DDBJ whole genome shotgun (WGS) entry which is preliminary data.</text>
</comment>
<keyword evidence="5" id="KW-1185">Reference proteome</keyword>
<dbReference type="Proteomes" id="UP000652013">
    <property type="component" value="Unassembled WGS sequence"/>
</dbReference>
<evidence type="ECO:0000313" key="4">
    <source>
        <dbReference type="EMBL" id="GIJ00950.1"/>
    </source>
</evidence>
<dbReference type="AlphaFoldDB" id="A0A8J3Y3J3"/>
<proteinExistence type="predicted"/>
<dbReference type="RefSeq" id="WP_203936291.1">
    <property type="nucleotide sequence ID" value="NZ_BAAAGJ010000005.1"/>
</dbReference>
<dbReference type="EMBL" id="BOOY01000002">
    <property type="protein sequence ID" value="GIJ00950.1"/>
    <property type="molecule type" value="Genomic_DNA"/>
</dbReference>
<evidence type="ECO:0000256" key="2">
    <source>
        <dbReference type="PROSITE-ProRule" id="PRU00335"/>
    </source>
</evidence>
<reference evidence="4" key="1">
    <citation type="submission" date="2021-01" db="EMBL/GenBank/DDBJ databases">
        <title>Whole genome shotgun sequence of Spirilliplanes yamanashiensis NBRC 15828.</title>
        <authorList>
            <person name="Komaki H."/>
            <person name="Tamura T."/>
        </authorList>
    </citation>
    <scope>NUCLEOTIDE SEQUENCE</scope>
    <source>
        <strain evidence="4">NBRC 15828</strain>
    </source>
</reference>
<gene>
    <name evidence="4" type="ORF">Sya03_03020</name>
</gene>
<dbReference type="Gene3D" id="1.10.357.10">
    <property type="entry name" value="Tetracycline Repressor, domain 2"/>
    <property type="match status" value="1"/>
</dbReference>
<feature type="DNA-binding region" description="H-T-H motif" evidence="2">
    <location>
        <begin position="40"/>
        <end position="59"/>
    </location>
</feature>
<keyword evidence="1 2" id="KW-0238">DNA-binding</keyword>
<dbReference type="InterPro" id="IPR001647">
    <property type="entry name" value="HTH_TetR"/>
</dbReference>
<evidence type="ECO:0000259" key="3">
    <source>
        <dbReference type="PROSITE" id="PS50977"/>
    </source>
</evidence>